<name>A0A1E7YVI6_9GAMM</name>
<dbReference type="Proteomes" id="UP000243534">
    <property type="component" value="Unassembled WGS sequence"/>
</dbReference>
<gene>
    <name evidence="1" type="ORF">BBW68_15035</name>
</gene>
<evidence type="ECO:0008006" key="3">
    <source>
        <dbReference type="Google" id="ProtNLM"/>
    </source>
</evidence>
<proteinExistence type="predicted"/>
<reference evidence="1 2" key="1">
    <citation type="submission" date="2016-07" db="EMBL/GenBank/DDBJ databases">
        <authorList>
            <person name="Yuval B."/>
        </authorList>
    </citation>
    <scope>NUCLEOTIDE SEQUENCE [LARGE SCALE GENOMIC DNA]</scope>
    <source>
        <strain evidence="1 2">IL</strain>
    </source>
</reference>
<dbReference type="AlphaFoldDB" id="A0A1E7YVI6"/>
<evidence type="ECO:0000313" key="1">
    <source>
        <dbReference type="EMBL" id="OFC59617.1"/>
    </source>
</evidence>
<sequence length="201" mass="22916">MNYLGIRLDPRLTFWVQIQHAAGKAAKITSQLSRLMANIGGPSQEKRKLLMSTTISVLLYGAEIWADVLKKENRRKVLARVYRTAALRVASAYRTVSGDAILVISGNAPIDLLAYERKKLWELKKMSEYNKSAFDQIKKDTISAWQRRWENERVEDLVGPISANNLISVMMESEANWSIIQKFAETLLRSKKRDLDAGKDM</sequence>
<protein>
    <recommendedName>
        <fullName evidence="3">Reverse transcriptase domain-containing protein</fullName>
    </recommendedName>
</protein>
<evidence type="ECO:0000313" key="2">
    <source>
        <dbReference type="Proteomes" id="UP000243534"/>
    </source>
</evidence>
<organism evidence="1 2">
    <name type="scientific">Candidatus Erwinia dacicola</name>
    <dbReference type="NCBI Taxonomy" id="252393"/>
    <lineage>
        <taxon>Bacteria</taxon>
        <taxon>Pseudomonadati</taxon>
        <taxon>Pseudomonadota</taxon>
        <taxon>Gammaproteobacteria</taxon>
        <taxon>Enterobacterales</taxon>
        <taxon>Erwiniaceae</taxon>
        <taxon>Erwinia</taxon>
    </lineage>
</organism>
<comment type="caution">
    <text evidence="1">The sequence shown here is derived from an EMBL/GenBank/DDBJ whole genome shotgun (WGS) entry which is preliminary data.</text>
</comment>
<accession>A0A1E7YVI6</accession>
<dbReference type="EMBL" id="MAYS01000560">
    <property type="protein sequence ID" value="OFC59617.1"/>
    <property type="molecule type" value="Genomic_DNA"/>
</dbReference>